<comment type="caution">
    <text evidence="11">The sequence shown here is derived from an EMBL/GenBank/DDBJ whole genome shotgun (WGS) entry which is preliminary data.</text>
</comment>
<sequence>MDITTFIVSHREAALLAGDYNSYRAQLSRRLHTIRKKLGQTTPRGKKYSPKLTITAENVAKDTNFAFLILLGAERAWATAMHMKSTHSADPSTKGIIGSARRHIISRLNKATLYAKQLVSVLQDPSASATSNIDLLEARGYLASLLGAFWMEKKRWDQCLQQYSLAKVVYGALSTKAKRETFRDLLSTAIDPGLRYAAYQLKLPRSATLESIAIKNIPSDIAVRGELTAIDPDCLTERGSSSQQAADGSAVQDIPQSITWRSRTVTLEDAAISQALAAASLAESQLSSWLSSPAGLSSSPSEKAANYDNVIIASQDAVDATKTAIDELSAEGIDQGDKRMQALQVTRTAVNYALVGWRVGRNRILCGTDDGLSLELGQAKASAGKQKFGKTGGKGTGHRLARLRERTALYDATLQSLDFIRELPGVAGDESFVEELNAKRAYFQSLRYSPSLLRLTTFLLGETEFANAKKITQNRCLAVGRAHALLSNPKNALALFSRALDLASTATVPNTHNQESSTQPHPDPPPRLDISGPQVDALRSHLQSLVWQYRGIVEIERISSESNNDDDNYSSFLPPMIERLDEYPSGNQVDLARLVTYPPKMEPVPVKPLFLDVAFNYIDYPRGPKKGLPAVGGGGVAAAVTGAGAADADVAMQDSQASETKKQGKKGWFGFGR</sequence>
<reference evidence="11 12" key="1">
    <citation type="submission" date="2015-07" db="EMBL/GenBank/DDBJ databases">
        <title>Emmonsia species relationships and genome sequence.</title>
        <authorList>
            <consortium name="The Broad Institute Genomics Platform"/>
            <person name="Cuomo C.A."/>
            <person name="Munoz J.F."/>
            <person name="Imamovic A."/>
            <person name="Priest M.E."/>
            <person name="Young S."/>
            <person name="Clay O.K."/>
            <person name="McEwen J.G."/>
        </authorList>
    </citation>
    <scope>NUCLEOTIDE SEQUENCE [LARGE SCALE GENOMIC DNA]</scope>
    <source>
        <strain evidence="11 12">UAMH 9510</strain>
    </source>
</reference>
<gene>
    <name evidence="11" type="ORF">AJ78_06149</name>
</gene>
<dbReference type="STRING" id="1447872.A0A1J9PBP3"/>
<evidence type="ECO:0000256" key="3">
    <source>
        <dbReference type="ARBA" id="ARBA00009352"/>
    </source>
</evidence>
<dbReference type="GO" id="GO:0005730">
    <property type="term" value="C:nucleolus"/>
    <property type="evidence" value="ECO:0007669"/>
    <property type="project" value="UniProtKB-SubCell"/>
</dbReference>
<dbReference type="CDD" id="cd15481">
    <property type="entry name" value="SRP68-RBD"/>
    <property type="match status" value="1"/>
</dbReference>
<evidence type="ECO:0000256" key="2">
    <source>
        <dbReference type="ARBA" id="ARBA00004604"/>
    </source>
</evidence>
<dbReference type="GO" id="GO:0006614">
    <property type="term" value="P:SRP-dependent cotranslational protein targeting to membrane"/>
    <property type="evidence" value="ECO:0007669"/>
    <property type="project" value="InterPro"/>
</dbReference>
<accession>A0A1J9PBP3</accession>
<evidence type="ECO:0000256" key="8">
    <source>
        <dbReference type="ARBA" id="ARBA00023274"/>
    </source>
</evidence>
<dbReference type="AlphaFoldDB" id="A0A1J9PBP3"/>
<dbReference type="GO" id="GO:0030942">
    <property type="term" value="F:endoplasmic reticulum signal peptide binding"/>
    <property type="evidence" value="ECO:0007669"/>
    <property type="project" value="InterPro"/>
</dbReference>
<evidence type="ECO:0000313" key="12">
    <source>
        <dbReference type="Proteomes" id="UP000182235"/>
    </source>
</evidence>
<keyword evidence="6" id="KW-0733">Signal recognition particle</keyword>
<dbReference type="GO" id="GO:0005047">
    <property type="term" value="F:signal recognition particle binding"/>
    <property type="evidence" value="ECO:0007669"/>
    <property type="project" value="InterPro"/>
</dbReference>
<keyword evidence="7" id="KW-0539">Nucleus</keyword>
<dbReference type="InterPro" id="IPR034652">
    <property type="entry name" value="SRP68-RBD"/>
</dbReference>
<evidence type="ECO:0000256" key="9">
    <source>
        <dbReference type="ARBA" id="ARBA00029498"/>
    </source>
</evidence>
<evidence type="ECO:0000256" key="1">
    <source>
        <dbReference type="ARBA" id="ARBA00004496"/>
    </source>
</evidence>
<feature type="region of interest" description="Disordered" evidence="10">
    <location>
        <begin position="654"/>
        <end position="673"/>
    </location>
</feature>
<keyword evidence="4" id="KW-0963">Cytoplasm</keyword>
<evidence type="ECO:0000256" key="5">
    <source>
        <dbReference type="ARBA" id="ARBA00022884"/>
    </source>
</evidence>
<evidence type="ECO:0000313" key="11">
    <source>
        <dbReference type="EMBL" id="OJD13394.1"/>
    </source>
</evidence>
<protein>
    <recommendedName>
        <fullName evidence="9">Signal recognition particle subunit SRP68</fullName>
    </recommendedName>
</protein>
<evidence type="ECO:0000256" key="4">
    <source>
        <dbReference type="ARBA" id="ARBA00022490"/>
    </source>
</evidence>
<dbReference type="PANTHER" id="PTHR12860:SF0">
    <property type="entry name" value="SIGNAL RECOGNITION PARTICLE SUBUNIT SRP68"/>
    <property type="match status" value="1"/>
</dbReference>
<dbReference type="Gene3D" id="1.10.3450.40">
    <property type="entry name" value="Signal recognition particle, SRP68 subunit, RNA-binding domain"/>
    <property type="match status" value="1"/>
</dbReference>
<dbReference type="GO" id="GO:0005786">
    <property type="term" value="C:signal recognition particle, endoplasmic reticulum targeting"/>
    <property type="evidence" value="ECO:0007669"/>
    <property type="project" value="UniProtKB-KW"/>
</dbReference>
<name>A0A1J9PBP3_9EURO</name>
<dbReference type="EMBL" id="LGRN01000304">
    <property type="protein sequence ID" value="OJD13394.1"/>
    <property type="molecule type" value="Genomic_DNA"/>
</dbReference>
<keyword evidence="5" id="KW-0694">RNA-binding</keyword>
<dbReference type="VEuPathDB" id="FungiDB:AJ78_06149"/>
<dbReference type="OrthoDB" id="10255118at2759"/>
<keyword evidence="12" id="KW-1185">Reference proteome</keyword>
<organism evidence="11 12">
    <name type="scientific">Emergomyces pasteurianus Ep9510</name>
    <dbReference type="NCBI Taxonomy" id="1447872"/>
    <lineage>
        <taxon>Eukaryota</taxon>
        <taxon>Fungi</taxon>
        <taxon>Dikarya</taxon>
        <taxon>Ascomycota</taxon>
        <taxon>Pezizomycotina</taxon>
        <taxon>Eurotiomycetes</taxon>
        <taxon>Eurotiomycetidae</taxon>
        <taxon>Onygenales</taxon>
        <taxon>Ajellomycetaceae</taxon>
        <taxon>Emergomyces</taxon>
    </lineage>
</organism>
<keyword evidence="8" id="KW-0687">Ribonucleoprotein</keyword>
<dbReference type="Proteomes" id="UP000182235">
    <property type="component" value="Unassembled WGS sequence"/>
</dbReference>
<evidence type="ECO:0000256" key="10">
    <source>
        <dbReference type="SAM" id="MobiDB-lite"/>
    </source>
</evidence>
<evidence type="ECO:0000256" key="6">
    <source>
        <dbReference type="ARBA" id="ARBA00023135"/>
    </source>
</evidence>
<dbReference type="PANTHER" id="PTHR12860">
    <property type="entry name" value="SIGNAL RECOGNITION PARTICLE 68 KDA PROTEIN"/>
    <property type="match status" value="1"/>
</dbReference>
<evidence type="ECO:0000256" key="7">
    <source>
        <dbReference type="ARBA" id="ARBA00023242"/>
    </source>
</evidence>
<feature type="compositionally biased region" description="Polar residues" evidence="10">
    <location>
        <begin position="508"/>
        <end position="520"/>
    </location>
</feature>
<proteinExistence type="inferred from homology"/>
<dbReference type="Pfam" id="PF16969">
    <property type="entry name" value="SRP68"/>
    <property type="match status" value="1"/>
</dbReference>
<dbReference type="InterPro" id="IPR026258">
    <property type="entry name" value="SRP68"/>
</dbReference>
<comment type="similarity">
    <text evidence="3">Belongs to the SRP68 family.</text>
</comment>
<comment type="subcellular location">
    <subcellularLocation>
        <location evidence="1">Cytoplasm</location>
    </subcellularLocation>
    <subcellularLocation>
        <location evidence="2">Nucleus</location>
        <location evidence="2">Nucleolus</location>
    </subcellularLocation>
</comment>
<dbReference type="PIRSF" id="PIRSF038995">
    <property type="entry name" value="SRP68"/>
    <property type="match status" value="1"/>
</dbReference>
<dbReference type="GO" id="GO:0008312">
    <property type="term" value="F:7S RNA binding"/>
    <property type="evidence" value="ECO:0007669"/>
    <property type="project" value="InterPro"/>
</dbReference>
<dbReference type="InterPro" id="IPR038253">
    <property type="entry name" value="SRP68_N_sf"/>
</dbReference>
<feature type="region of interest" description="Disordered" evidence="10">
    <location>
        <begin position="508"/>
        <end position="533"/>
    </location>
</feature>